<dbReference type="Proteomes" id="UP001214638">
    <property type="component" value="Unassembled WGS sequence"/>
</dbReference>
<name>A0AAD9PK54_9APIC</name>
<dbReference type="Pfam" id="PF07713">
    <property type="entry name" value="DUF1604"/>
    <property type="match status" value="1"/>
</dbReference>
<dbReference type="EMBL" id="JALLKP010000003">
    <property type="protein sequence ID" value="KAK2195853.1"/>
    <property type="molecule type" value="Genomic_DNA"/>
</dbReference>
<dbReference type="GeneID" id="94336749"/>
<reference evidence="3" key="1">
    <citation type="journal article" date="2023" name="Nat. Microbiol.">
        <title>Babesia duncani multi-omics identifies virulence factors and drug targets.</title>
        <authorList>
            <person name="Singh P."/>
            <person name="Lonardi S."/>
            <person name="Liang Q."/>
            <person name="Vydyam P."/>
            <person name="Khabirova E."/>
            <person name="Fang T."/>
            <person name="Gihaz S."/>
            <person name="Thekkiniath J."/>
            <person name="Munshi M."/>
            <person name="Abel S."/>
            <person name="Ciampossin L."/>
            <person name="Batugedara G."/>
            <person name="Gupta M."/>
            <person name="Lu X.M."/>
            <person name="Lenz T."/>
            <person name="Chakravarty S."/>
            <person name="Cornillot E."/>
            <person name="Hu Y."/>
            <person name="Ma W."/>
            <person name="Gonzalez L.M."/>
            <person name="Sanchez S."/>
            <person name="Estrada K."/>
            <person name="Sanchez-Flores A."/>
            <person name="Montero E."/>
            <person name="Harb O.S."/>
            <person name="Le Roch K.G."/>
            <person name="Mamoun C.B."/>
        </authorList>
    </citation>
    <scope>NUCLEOTIDE SEQUENCE</scope>
    <source>
        <strain evidence="3">WA1</strain>
    </source>
</reference>
<evidence type="ECO:0000256" key="1">
    <source>
        <dbReference type="SAM" id="MobiDB-lite"/>
    </source>
</evidence>
<dbReference type="KEGG" id="bdw:94336749"/>
<dbReference type="GO" id="GO:0006397">
    <property type="term" value="P:mRNA processing"/>
    <property type="evidence" value="ECO:0007669"/>
    <property type="project" value="InterPro"/>
</dbReference>
<proteinExistence type="predicted"/>
<feature type="compositionally biased region" description="Basic and acidic residues" evidence="1">
    <location>
        <begin position="288"/>
        <end position="303"/>
    </location>
</feature>
<feature type="domain" description="G patch" evidence="2">
    <location>
        <begin position="56"/>
        <end position="95"/>
    </location>
</feature>
<protein>
    <submittedName>
        <fullName evidence="3">G patch domain-containing protein</fullName>
    </submittedName>
</protein>
<evidence type="ECO:0000313" key="3">
    <source>
        <dbReference type="EMBL" id="KAK2195853.1"/>
    </source>
</evidence>
<evidence type="ECO:0000259" key="2">
    <source>
        <dbReference type="Pfam" id="PF07713"/>
    </source>
</evidence>
<evidence type="ECO:0000313" key="4">
    <source>
        <dbReference type="Proteomes" id="UP001214638"/>
    </source>
</evidence>
<organism evidence="3 4">
    <name type="scientific">Babesia duncani</name>
    <dbReference type="NCBI Taxonomy" id="323732"/>
    <lineage>
        <taxon>Eukaryota</taxon>
        <taxon>Sar</taxon>
        <taxon>Alveolata</taxon>
        <taxon>Apicomplexa</taxon>
        <taxon>Aconoidasida</taxon>
        <taxon>Piroplasmida</taxon>
        <taxon>Babesiidae</taxon>
        <taxon>Babesia</taxon>
    </lineage>
</organism>
<sequence length="320" mass="38105">MEQATFLGTPLTKYEIDDIEAEDRHYKVRSYYESKGLIHKHTRERIRKNQHRDLYTVDTEEGWTPSHFKSSITQRATYTKQRVDNFTDVEDADIISKEVLKGLDLCNKNREISRIVKSILHANGMLKKKAFGPQLPNENVEVINYRSISDFRGVGFYSSIYDENDEGNEKMEHLSLKWVPSEKVYMEQYPESKRIENPRTSHRFDRDIDLRDIKNFYDNLYEQIVKPLELTQEEEIVTRYARKIEFTQDYREEKPREKEKIGRTIEKYEFSSELLKKFKIKHSGSKQHHVEESTSAIEKGDQEKQEIQIPMELFKKIFCA</sequence>
<keyword evidence="4" id="KW-1185">Reference proteome</keyword>
<gene>
    <name evidence="3" type="ORF">BdWA1_002451</name>
</gene>
<comment type="caution">
    <text evidence="3">The sequence shown here is derived from an EMBL/GenBank/DDBJ whole genome shotgun (WGS) entry which is preliminary data.</text>
</comment>
<accession>A0AAD9PK54</accession>
<dbReference type="AlphaFoldDB" id="A0AAD9PK54"/>
<feature type="region of interest" description="Disordered" evidence="1">
    <location>
        <begin position="284"/>
        <end position="303"/>
    </location>
</feature>
<dbReference type="RefSeq" id="XP_067802696.1">
    <property type="nucleotide sequence ID" value="XM_067947474.1"/>
</dbReference>
<dbReference type="InterPro" id="IPR011666">
    <property type="entry name" value="DUF1604"/>
</dbReference>